<protein>
    <submittedName>
        <fullName evidence="1">Uncharacterized protein</fullName>
    </submittedName>
</protein>
<reference evidence="1" key="1">
    <citation type="submission" date="2022-10" db="EMBL/GenBank/DDBJ databases">
        <title>Culturing micro-colonial fungi from biological soil crusts in the Mojave desert and describing Neophaeococcomyces mojavensis, and introducing the new genera and species Taxawa tesnikishii.</title>
        <authorList>
            <person name="Kurbessoian T."/>
            <person name="Stajich J.E."/>
        </authorList>
    </citation>
    <scope>NUCLEOTIDE SEQUENCE</scope>
    <source>
        <strain evidence="1">JES_112</strain>
    </source>
</reference>
<evidence type="ECO:0000313" key="1">
    <source>
        <dbReference type="EMBL" id="KAJ9661160.1"/>
    </source>
</evidence>
<name>A0ACC3AF18_9EURO</name>
<keyword evidence="2" id="KW-1185">Reference proteome</keyword>
<accession>A0ACC3AF18</accession>
<organism evidence="1 2">
    <name type="scientific">Neophaeococcomyces mojaviensis</name>
    <dbReference type="NCBI Taxonomy" id="3383035"/>
    <lineage>
        <taxon>Eukaryota</taxon>
        <taxon>Fungi</taxon>
        <taxon>Dikarya</taxon>
        <taxon>Ascomycota</taxon>
        <taxon>Pezizomycotina</taxon>
        <taxon>Eurotiomycetes</taxon>
        <taxon>Chaetothyriomycetidae</taxon>
        <taxon>Chaetothyriales</taxon>
        <taxon>Chaetothyriales incertae sedis</taxon>
        <taxon>Neophaeococcomyces</taxon>
    </lineage>
</organism>
<dbReference type="Proteomes" id="UP001172386">
    <property type="component" value="Unassembled WGS sequence"/>
</dbReference>
<gene>
    <name evidence="1" type="ORF">H2198_002104</name>
</gene>
<evidence type="ECO:0000313" key="2">
    <source>
        <dbReference type="Proteomes" id="UP001172386"/>
    </source>
</evidence>
<comment type="caution">
    <text evidence="1">The sequence shown here is derived from an EMBL/GenBank/DDBJ whole genome shotgun (WGS) entry which is preliminary data.</text>
</comment>
<proteinExistence type="predicted"/>
<sequence length="526" mass="60971">MLIPSTAAVLTAIEILVSTYTLYLISLGIYNRYFHKLRHFPGPFWASITPLWYFKTVRLCKADDVHFPLHRKYGDIVRIAPNLLAVGNPSAIDTVYMPKNGKVWRKAEFYDSFNPHVAGARTDGFTERDDTKHPERRRIIAGLYTQGSMLQYEPCVDRLIDLLYQRMESFVQSGTTFDMSVWLKRYTFDVVGEVYYGRKGGFGMVRDGIDYNKWCYLMEVLPTVGASLTYFPWGFRTLYMMSHLVWKEGREILKGFLILVEQAKQAVDDRWELMQRGGEYPEHDMLTNMLKIVREKGEKVGWNLADVQTELWTIIWAGSDTTAISLTSIFYHLHKHPAKLETLLQELDDAFADGRLSYPVRFNDARKLPYLHAVIMESMRIHPSLGTGLPREVPTEGAQLCGTYIPGGCEVIMNSCAVHFDRRAFGEDADEFRPERWLESEETAAKMERSMLQFGHGPRVCIGKHLTSIEMYKVLPTILRNFKFDLLVDEWLPHRAWYHNVTNVMCKVHMRRPGEKRPELVLEHMK</sequence>
<dbReference type="EMBL" id="JAPDRQ010000025">
    <property type="protein sequence ID" value="KAJ9661160.1"/>
    <property type="molecule type" value="Genomic_DNA"/>
</dbReference>